<sequence>ELSGHGNVIEYKIVNIHYDATSINAAIVIAEKQVFEVSSIGATDIDVATQIINQSSMASYYMPFRLGDKAKTTDRKLKDKHKDKTTMSEQQQQRSKQGRGKGKGVLEDISASSDTRPLRIPQIKRSSSDSDSTSSDGQHNSSSGSSGAAVTRGRGGYRPTELRTIPSSITELSGSQGKPVKVFRSPQLKLKNKIKIHSNFPIRRAALPFTSCKDFHSVFQHCRYVVLQRHLIAVVGVRGRRPNRWAGVFHPWELSRTMLKLSCGSYARCDDRMLGQLSSRRCAARRIGVILEANKFDINNMSNPKVFFDIAAGSTNLGRIIMELRADVVPRTAENFRALCTGEKGFGYEGSTFHRVIPNFMCQGGDFTRHNGTGGKSIYGEKFADENFTLKHTGPGILSMANAGPNTNGSQFFLTTAKTSWLDGKHVVFGSVVEGIDVVRKIETYGSDSGKTKAKITITNCGQTHASTKASIAAESSSKLPQSMLYITLNQNNATRTTKPPVSSKPTVTVTPVAQKTTPKSTVASKSTSMSVPTTKVTLAPKQFVSPTNRTRLRGLEIGPETRPTKLPMSTTTLAVGASSPELTVNTSAEHVANQTRAAAADYKANMPIARFVIHGLELADTRLRLTWSLKTVPSSKEQTTLNDHNKEDHDHRHHERPPRHGGGVDWSTKIHRKRSANDHLHITVPSIEETNVSENNKTDKYMDQLIPRILNHQFIRYNTSVFAMNSTRQQWSRHTTTSSSTIASDTPSSSTSTTIRPLIQTTTLKPSHTPKVSIREAHTRPEINVDDINVDEYHSEQRLSSTMSGDRLAKSRSSEWLVRVRRFASNEINIVKIVITDLPHENRDNEEHLLLGEHVRQMSFSQLLPSTGYELCVESALPNQQIEDKHNLMDANNYLKCQDTPRDLRVIDVRDTSSTSSSTFSSSDATDLHTAGASNDDSNDDYADGDANDLDLNNDFKQHAHNSTYIDHLNKTASRSKSNAEHLKKRRSTHRRSSRHADGRMMRTLCKEFFTLAAGLGPQSMTSVAPNVASNNNKHSARMGKASRDLTAPSGVNYYRELPIKWWDTQDSYLVPLARLDTGATTTTQLVARSSQMLPPLTPVQEFVMASALPVAVGLFVFIILITLANILINLVCYCAPGTRGGATGGRRNHNTYYMPWSSSLSSTSLISGPSPSSPHHHRATPYLDILADSYKKSRGILDGTASNRTNWRANNVVTTATTPMKVNMDSSNVGTVNPMFDLNLGTNKATTITTTTAAGDYRDNHTHRNGNTCGGSDGSNRSELDLQQQRFQRQQKQLQKVVSKNGNRIVPRPFIDARVEGVAPAQSNTLLSQLGNKQHQYQQQQQ</sequence>
<evidence type="ECO:0000256" key="2">
    <source>
        <dbReference type="ARBA" id="ARBA00023110"/>
    </source>
</evidence>
<comment type="caution">
    <text evidence="7">The sequence shown here is derived from an EMBL/GenBank/DDBJ whole genome shotgun (WGS) entry which is preliminary data.</text>
</comment>
<evidence type="ECO:0000313" key="8">
    <source>
        <dbReference type="Proteomes" id="UP000825002"/>
    </source>
</evidence>
<dbReference type="SUPFAM" id="SSF50891">
    <property type="entry name" value="Cyclophilin-like"/>
    <property type="match status" value="1"/>
</dbReference>
<feature type="compositionally biased region" description="Acidic residues" evidence="4">
    <location>
        <begin position="938"/>
        <end position="947"/>
    </location>
</feature>
<dbReference type="PROSITE" id="PS50072">
    <property type="entry name" value="CSA_PPIASE_2"/>
    <property type="match status" value="1"/>
</dbReference>
<keyword evidence="5" id="KW-0812">Transmembrane</keyword>
<dbReference type="PRINTS" id="PR00153">
    <property type="entry name" value="CSAPPISMRASE"/>
</dbReference>
<keyword evidence="2" id="KW-0697">Rotamase</keyword>
<keyword evidence="5" id="KW-0472">Membrane</keyword>
<evidence type="ECO:0000256" key="1">
    <source>
        <dbReference type="ARBA" id="ARBA00013194"/>
    </source>
</evidence>
<feature type="compositionally biased region" description="Low complexity" evidence="4">
    <location>
        <begin position="736"/>
        <end position="755"/>
    </location>
</feature>
<dbReference type="PANTHER" id="PTHR11071:SF561">
    <property type="entry name" value="PEPTIDYL-PROLYL CIS-TRANS ISOMERASE D-RELATED"/>
    <property type="match status" value="1"/>
</dbReference>
<evidence type="ECO:0000259" key="6">
    <source>
        <dbReference type="PROSITE" id="PS50072"/>
    </source>
</evidence>
<feature type="non-terminal residue" evidence="7">
    <location>
        <position position="1344"/>
    </location>
</feature>
<accession>A0ABQ7S5V6</accession>
<keyword evidence="5" id="KW-1133">Transmembrane helix</keyword>
<feature type="compositionally biased region" description="Low complexity" evidence="4">
    <location>
        <begin position="913"/>
        <end position="924"/>
    </location>
</feature>
<dbReference type="InterPro" id="IPR002130">
    <property type="entry name" value="Cyclophilin-type_PPIase_dom"/>
</dbReference>
<dbReference type="Proteomes" id="UP000825002">
    <property type="component" value="Unassembled WGS sequence"/>
</dbReference>
<dbReference type="CDD" id="cd01926">
    <property type="entry name" value="cyclophilin_ABH_like"/>
    <property type="match status" value="1"/>
</dbReference>
<dbReference type="Gene3D" id="2.40.100.10">
    <property type="entry name" value="Cyclophilin-like"/>
    <property type="match status" value="1"/>
</dbReference>
<feature type="compositionally biased region" description="Basic residues" evidence="4">
    <location>
        <begin position="984"/>
        <end position="995"/>
    </location>
</feature>
<feature type="compositionally biased region" description="Polar residues" evidence="4">
    <location>
        <begin position="514"/>
        <end position="529"/>
    </location>
</feature>
<organism evidence="7 8">
    <name type="scientific">Fragariocoptes setiger</name>
    <dbReference type="NCBI Taxonomy" id="1670756"/>
    <lineage>
        <taxon>Eukaryota</taxon>
        <taxon>Metazoa</taxon>
        <taxon>Ecdysozoa</taxon>
        <taxon>Arthropoda</taxon>
        <taxon>Chelicerata</taxon>
        <taxon>Arachnida</taxon>
        <taxon>Acari</taxon>
        <taxon>Acariformes</taxon>
        <taxon>Trombidiformes</taxon>
        <taxon>Prostigmata</taxon>
        <taxon>Eupodina</taxon>
        <taxon>Eriophyoidea</taxon>
        <taxon>Phytoptidae</taxon>
        <taxon>Fragariocoptes</taxon>
    </lineage>
</organism>
<feature type="domain" description="PPIase cyclophilin-type" evidence="6">
    <location>
        <begin position="307"/>
        <end position="463"/>
    </location>
</feature>
<dbReference type="PANTHER" id="PTHR11071">
    <property type="entry name" value="PEPTIDYL-PROLYL CIS-TRANS ISOMERASE"/>
    <property type="match status" value="1"/>
</dbReference>
<feature type="compositionally biased region" description="Basic and acidic residues" evidence="4">
    <location>
        <begin position="71"/>
        <end position="86"/>
    </location>
</feature>
<feature type="region of interest" description="Disordered" evidence="4">
    <location>
        <begin position="734"/>
        <end position="755"/>
    </location>
</feature>
<dbReference type="PROSITE" id="PS00170">
    <property type="entry name" value="CSA_PPIASE_1"/>
    <property type="match status" value="1"/>
</dbReference>
<dbReference type="EC" id="5.2.1.8" evidence="1"/>
<feature type="compositionally biased region" description="Polar residues" evidence="4">
    <location>
        <begin position="165"/>
        <end position="176"/>
    </location>
</feature>
<keyword evidence="8" id="KW-1185">Reference proteome</keyword>
<name>A0ABQ7S5V6_9ACAR</name>
<gene>
    <name evidence="7" type="ORF">GZH46_02760</name>
</gene>
<proteinExistence type="predicted"/>
<feature type="region of interest" description="Disordered" evidence="4">
    <location>
        <begin position="968"/>
        <end position="999"/>
    </location>
</feature>
<protein>
    <recommendedName>
        <fullName evidence="1">peptidylprolyl isomerase</fullName>
        <ecNumber evidence="1">5.2.1.8</ecNumber>
    </recommendedName>
</protein>
<feature type="compositionally biased region" description="Low complexity" evidence="4">
    <location>
        <begin position="129"/>
        <end position="152"/>
    </location>
</feature>
<dbReference type="InterPro" id="IPR020892">
    <property type="entry name" value="Cyclophilin-type_PPIase_CS"/>
</dbReference>
<evidence type="ECO:0000313" key="7">
    <source>
        <dbReference type="EMBL" id="KAG9508738.1"/>
    </source>
</evidence>
<feature type="region of interest" description="Disordered" evidence="4">
    <location>
        <begin position="634"/>
        <end position="667"/>
    </location>
</feature>
<feature type="region of interest" description="Disordered" evidence="4">
    <location>
        <begin position="71"/>
        <end position="178"/>
    </location>
</feature>
<keyword evidence="3" id="KW-0413">Isomerase</keyword>
<evidence type="ECO:0000256" key="5">
    <source>
        <dbReference type="SAM" id="Phobius"/>
    </source>
</evidence>
<feature type="compositionally biased region" description="Polar residues" evidence="4">
    <location>
        <begin position="968"/>
        <end position="978"/>
    </location>
</feature>
<reference evidence="7 8" key="1">
    <citation type="submission" date="2020-10" db="EMBL/GenBank/DDBJ databases">
        <authorList>
            <person name="Klimov P.B."/>
            <person name="Dyachkov S.M."/>
            <person name="Chetverikov P.E."/>
        </authorList>
    </citation>
    <scope>NUCLEOTIDE SEQUENCE [LARGE SCALE GENOMIC DNA]</scope>
    <source>
        <strain evidence="7">BMOC 18-1129-001#AD2665</strain>
        <tissue evidence="7">Entire mites</tissue>
    </source>
</reference>
<evidence type="ECO:0000256" key="4">
    <source>
        <dbReference type="SAM" id="MobiDB-lite"/>
    </source>
</evidence>
<feature type="compositionally biased region" description="Polar residues" evidence="4">
    <location>
        <begin position="634"/>
        <end position="643"/>
    </location>
</feature>
<dbReference type="InterPro" id="IPR029000">
    <property type="entry name" value="Cyclophilin-like_dom_sf"/>
</dbReference>
<feature type="region of interest" description="Disordered" evidence="4">
    <location>
        <begin position="495"/>
        <end position="529"/>
    </location>
</feature>
<evidence type="ECO:0000256" key="3">
    <source>
        <dbReference type="ARBA" id="ARBA00023235"/>
    </source>
</evidence>
<feature type="region of interest" description="Disordered" evidence="4">
    <location>
        <begin position="1258"/>
        <end position="1280"/>
    </location>
</feature>
<feature type="transmembrane region" description="Helical" evidence="5">
    <location>
        <begin position="1104"/>
        <end position="1130"/>
    </location>
</feature>
<feature type="region of interest" description="Disordered" evidence="4">
    <location>
        <begin position="908"/>
        <end position="947"/>
    </location>
</feature>
<feature type="non-terminal residue" evidence="7">
    <location>
        <position position="1"/>
    </location>
</feature>
<dbReference type="EMBL" id="JAIFTH010001035">
    <property type="protein sequence ID" value="KAG9508738.1"/>
    <property type="molecule type" value="Genomic_DNA"/>
</dbReference>
<feature type="compositionally biased region" description="Low complexity" evidence="4">
    <location>
        <begin position="497"/>
        <end position="513"/>
    </location>
</feature>
<dbReference type="Pfam" id="PF00160">
    <property type="entry name" value="Pro_isomerase"/>
    <property type="match status" value="1"/>
</dbReference>